<dbReference type="PANTHER" id="PTHR33540:SF2">
    <property type="entry name" value="TRNA THREONYLCARBAMOYLADENOSINE BIOSYNTHESIS PROTEIN TSAE"/>
    <property type="match status" value="1"/>
</dbReference>
<evidence type="ECO:0000256" key="10">
    <source>
        <dbReference type="ARBA" id="ARBA00032441"/>
    </source>
</evidence>
<evidence type="ECO:0000256" key="7">
    <source>
        <dbReference type="ARBA" id="ARBA00022741"/>
    </source>
</evidence>
<keyword evidence="8" id="KW-0067">ATP-binding</keyword>
<evidence type="ECO:0000313" key="11">
    <source>
        <dbReference type="EMBL" id="KEJ91407.1"/>
    </source>
</evidence>
<gene>
    <name evidence="11" type="ORF">EH55_09330</name>
</gene>
<dbReference type="Pfam" id="PF02367">
    <property type="entry name" value="TsaE"/>
    <property type="match status" value="1"/>
</dbReference>
<evidence type="ECO:0000256" key="2">
    <source>
        <dbReference type="ARBA" id="ARBA00007599"/>
    </source>
</evidence>
<proteinExistence type="inferred from homology"/>
<dbReference type="RefSeq" id="WP_037977752.1">
    <property type="nucleotide sequence ID" value="NZ_JMKI01000047.1"/>
</dbReference>
<sequence length="169" mass="18661">MKFRRYSDNSFSAATSSPEETFSLGETLGENICPGLLLLLKGTLGMGKTKFTQGIGAALGAFGVKSPTFVIMREYDVGAPFLHVDLYRIDDEAEIESLGIEEYLEEGFAAAVEWAEKWKNPPNECRIDVEFAGNGENRLLTFTLRGEEARGTFEALAENIEKGSQTEEF</sequence>
<dbReference type="OrthoDB" id="9815896at2"/>
<dbReference type="PANTHER" id="PTHR33540">
    <property type="entry name" value="TRNA THREONYLCARBAMOYLADENOSINE BIOSYNTHESIS PROTEIN TSAE"/>
    <property type="match status" value="1"/>
</dbReference>
<dbReference type="eggNOG" id="COG0802">
    <property type="taxonomic scope" value="Bacteria"/>
</dbReference>
<evidence type="ECO:0000313" key="12">
    <source>
        <dbReference type="Proteomes" id="UP000027665"/>
    </source>
</evidence>
<dbReference type="Proteomes" id="UP000027665">
    <property type="component" value="Unassembled WGS sequence"/>
</dbReference>
<keyword evidence="4" id="KW-0963">Cytoplasm</keyword>
<keyword evidence="12" id="KW-1185">Reference proteome</keyword>
<evidence type="ECO:0000256" key="4">
    <source>
        <dbReference type="ARBA" id="ARBA00022490"/>
    </source>
</evidence>
<evidence type="ECO:0000256" key="5">
    <source>
        <dbReference type="ARBA" id="ARBA00022694"/>
    </source>
</evidence>
<keyword evidence="6" id="KW-0479">Metal-binding</keyword>
<dbReference type="GO" id="GO:0002949">
    <property type="term" value="P:tRNA threonylcarbamoyladenosine modification"/>
    <property type="evidence" value="ECO:0007669"/>
    <property type="project" value="InterPro"/>
</dbReference>
<comment type="caution">
    <text evidence="11">The sequence shown here is derived from an EMBL/GenBank/DDBJ whole genome shotgun (WGS) entry which is preliminary data.</text>
</comment>
<dbReference type="SUPFAM" id="SSF52540">
    <property type="entry name" value="P-loop containing nucleoside triphosphate hydrolases"/>
    <property type="match status" value="1"/>
</dbReference>
<evidence type="ECO:0000256" key="1">
    <source>
        <dbReference type="ARBA" id="ARBA00004496"/>
    </source>
</evidence>
<name>A0A073J139_9BACT</name>
<dbReference type="InterPro" id="IPR003442">
    <property type="entry name" value="T6A_TsaE"/>
</dbReference>
<dbReference type="NCBIfam" id="TIGR00150">
    <property type="entry name" value="T6A_YjeE"/>
    <property type="match status" value="1"/>
</dbReference>
<dbReference type="AlphaFoldDB" id="A0A073J139"/>
<dbReference type="STRING" id="2754.EH55_09330"/>
<evidence type="ECO:0000256" key="6">
    <source>
        <dbReference type="ARBA" id="ARBA00022723"/>
    </source>
</evidence>
<dbReference type="GO" id="GO:0046872">
    <property type="term" value="F:metal ion binding"/>
    <property type="evidence" value="ECO:0007669"/>
    <property type="project" value="UniProtKB-KW"/>
</dbReference>
<dbReference type="PATRIC" id="fig|2754.20.peg.2450"/>
<keyword evidence="7" id="KW-0547">Nucleotide-binding</keyword>
<dbReference type="InterPro" id="IPR027417">
    <property type="entry name" value="P-loop_NTPase"/>
</dbReference>
<dbReference type="EMBL" id="JMKI01000047">
    <property type="protein sequence ID" value="KEJ91407.1"/>
    <property type="molecule type" value="Genomic_DNA"/>
</dbReference>
<protein>
    <recommendedName>
        <fullName evidence="3">tRNA threonylcarbamoyladenosine biosynthesis protein TsaE</fullName>
    </recommendedName>
    <alternativeName>
        <fullName evidence="10">t(6)A37 threonylcarbamoyladenosine biosynthesis protein TsaE</fullName>
    </alternativeName>
</protein>
<keyword evidence="5" id="KW-0819">tRNA processing</keyword>
<dbReference type="GO" id="GO:0005737">
    <property type="term" value="C:cytoplasm"/>
    <property type="evidence" value="ECO:0007669"/>
    <property type="project" value="UniProtKB-SubCell"/>
</dbReference>
<accession>A0A073J139</accession>
<reference evidence="11 12" key="1">
    <citation type="submission" date="2014-04" db="EMBL/GenBank/DDBJ databases">
        <title>Draft Genome Sequence of Synergistes jonesii.</title>
        <authorList>
            <person name="Coil D.A."/>
            <person name="Eisen J.A."/>
            <person name="Holland-Moritz H.E."/>
        </authorList>
    </citation>
    <scope>NUCLEOTIDE SEQUENCE [LARGE SCALE GENOMIC DNA]</scope>
    <source>
        <strain evidence="11 12">78-1</strain>
    </source>
</reference>
<dbReference type="Gene3D" id="3.40.50.300">
    <property type="entry name" value="P-loop containing nucleotide triphosphate hydrolases"/>
    <property type="match status" value="1"/>
</dbReference>
<evidence type="ECO:0000256" key="3">
    <source>
        <dbReference type="ARBA" id="ARBA00019010"/>
    </source>
</evidence>
<organism evidence="11 12">
    <name type="scientific">Synergistes jonesii</name>
    <dbReference type="NCBI Taxonomy" id="2754"/>
    <lineage>
        <taxon>Bacteria</taxon>
        <taxon>Thermotogati</taxon>
        <taxon>Synergistota</taxon>
        <taxon>Synergistia</taxon>
        <taxon>Synergistales</taxon>
        <taxon>Synergistaceae</taxon>
        <taxon>Synergistes</taxon>
    </lineage>
</organism>
<comment type="similarity">
    <text evidence="2">Belongs to the TsaE family.</text>
</comment>
<comment type="subcellular location">
    <subcellularLocation>
        <location evidence="1">Cytoplasm</location>
    </subcellularLocation>
</comment>
<dbReference type="GeneID" id="90984313"/>
<evidence type="ECO:0000256" key="9">
    <source>
        <dbReference type="ARBA" id="ARBA00022842"/>
    </source>
</evidence>
<evidence type="ECO:0000256" key="8">
    <source>
        <dbReference type="ARBA" id="ARBA00022840"/>
    </source>
</evidence>
<dbReference type="GO" id="GO:0005524">
    <property type="term" value="F:ATP binding"/>
    <property type="evidence" value="ECO:0007669"/>
    <property type="project" value="UniProtKB-KW"/>
</dbReference>
<keyword evidence="9" id="KW-0460">Magnesium</keyword>